<name>A0A4S9ENW1_AURPU</name>
<evidence type="ECO:0000256" key="1">
    <source>
        <dbReference type="SAM" id="MobiDB-lite"/>
    </source>
</evidence>
<dbReference type="AlphaFoldDB" id="A0A4S9ENW1"/>
<accession>A0A4S9ENW1</accession>
<dbReference type="Proteomes" id="UP000308953">
    <property type="component" value="Unassembled WGS sequence"/>
</dbReference>
<gene>
    <name evidence="2" type="ORF">D6D10_07449</name>
</gene>
<reference evidence="2 3" key="1">
    <citation type="submission" date="2018-10" db="EMBL/GenBank/DDBJ databases">
        <title>Fifty Aureobasidium pullulans genomes reveal a recombining polyextremotolerant generalist.</title>
        <authorList>
            <person name="Gostincar C."/>
            <person name="Turk M."/>
            <person name="Zajc J."/>
            <person name="Gunde-Cimerman N."/>
        </authorList>
    </citation>
    <scope>NUCLEOTIDE SEQUENCE [LARGE SCALE GENOMIC DNA]</scope>
    <source>
        <strain evidence="2 3">EXF-9785</strain>
    </source>
</reference>
<dbReference type="EMBL" id="QZAV01000214">
    <property type="protein sequence ID" value="THX34874.1"/>
    <property type="molecule type" value="Genomic_DNA"/>
</dbReference>
<sequence>MARSSATLNDSAVSQKPTHLTILNSSTMDFQRPLPETPQTLDLPVNTAMQTSTTLPPIPGYGPIRLTVTMDLPPPPHHYQQSPYTSMRVDTPLSEIPPAINSDPSLDAALDSFTASELRQLLRLAMQKDPSFVSDITSAHMHKTSHTTSKATNFIHYSNSVWHTLNAKQHLDPNKARQHAERAVHSVANDIAAVATQTSRESSLITKKNALETLRKIGRSICLATGAVGDRVKEMLGPDRQFVDAIVKVAASFTEDDRRTLWAGGSGTEIVKRLEQLDELRSCYRIFNGFDMVLRLLKREDELNGSVYC</sequence>
<evidence type="ECO:0000313" key="3">
    <source>
        <dbReference type="Proteomes" id="UP000308953"/>
    </source>
</evidence>
<comment type="caution">
    <text evidence="2">The sequence shown here is derived from an EMBL/GenBank/DDBJ whole genome shotgun (WGS) entry which is preliminary data.</text>
</comment>
<protein>
    <submittedName>
        <fullName evidence="2">Uncharacterized protein</fullName>
    </submittedName>
</protein>
<feature type="compositionally biased region" description="Polar residues" evidence="1">
    <location>
        <begin position="1"/>
        <end position="29"/>
    </location>
</feature>
<feature type="region of interest" description="Disordered" evidence="1">
    <location>
        <begin position="1"/>
        <end position="32"/>
    </location>
</feature>
<organism evidence="2 3">
    <name type="scientific">Aureobasidium pullulans</name>
    <name type="common">Black yeast</name>
    <name type="synonym">Pullularia pullulans</name>
    <dbReference type="NCBI Taxonomy" id="5580"/>
    <lineage>
        <taxon>Eukaryota</taxon>
        <taxon>Fungi</taxon>
        <taxon>Dikarya</taxon>
        <taxon>Ascomycota</taxon>
        <taxon>Pezizomycotina</taxon>
        <taxon>Dothideomycetes</taxon>
        <taxon>Dothideomycetidae</taxon>
        <taxon>Dothideales</taxon>
        <taxon>Saccotheciaceae</taxon>
        <taxon>Aureobasidium</taxon>
    </lineage>
</organism>
<evidence type="ECO:0000313" key="2">
    <source>
        <dbReference type="EMBL" id="THX34874.1"/>
    </source>
</evidence>
<proteinExistence type="predicted"/>